<evidence type="ECO:0000313" key="3">
    <source>
        <dbReference type="EMBL" id="GMN57360.1"/>
    </source>
</evidence>
<dbReference type="Gene3D" id="1.20.5.110">
    <property type="match status" value="1"/>
</dbReference>
<dbReference type="PROSITE" id="PS50192">
    <property type="entry name" value="T_SNARE"/>
    <property type="match status" value="1"/>
</dbReference>
<dbReference type="InterPro" id="IPR045242">
    <property type="entry name" value="Syntaxin"/>
</dbReference>
<sequence length="148" mass="16004">MVGNEIAFNEAIIEEREQGIRDIEEQIGEANEIFKDLAVLVHEQGAVIDDIHSNIEDSSAAATQTRVQLAKASKSVKSRCSLSLVWGVGWGVNFPKLMPNVVSGYMWAVLVGGGRDVCGGSGYLFSRPSPMIKVTGVPVHKDDWSDSS</sequence>
<evidence type="ECO:0000256" key="1">
    <source>
        <dbReference type="ARBA" id="ARBA00022927"/>
    </source>
</evidence>
<reference evidence="3" key="1">
    <citation type="submission" date="2023-07" db="EMBL/GenBank/DDBJ databases">
        <title>draft genome sequence of fig (Ficus carica).</title>
        <authorList>
            <person name="Takahashi T."/>
            <person name="Nishimura K."/>
        </authorList>
    </citation>
    <scope>NUCLEOTIDE SEQUENCE</scope>
</reference>
<dbReference type="GO" id="GO:0031201">
    <property type="term" value="C:SNARE complex"/>
    <property type="evidence" value="ECO:0007669"/>
    <property type="project" value="TreeGrafter"/>
</dbReference>
<dbReference type="SMART" id="SM00397">
    <property type="entry name" value="t_SNARE"/>
    <property type="match status" value="1"/>
</dbReference>
<dbReference type="AlphaFoldDB" id="A0AA88DLA9"/>
<gene>
    <name evidence="3" type="ORF">TIFTF001_026473</name>
</gene>
<dbReference type="GO" id="GO:0006886">
    <property type="term" value="P:intracellular protein transport"/>
    <property type="evidence" value="ECO:0007669"/>
    <property type="project" value="TreeGrafter"/>
</dbReference>
<keyword evidence="1" id="KW-0813">Transport</keyword>
<dbReference type="GO" id="GO:0005484">
    <property type="term" value="F:SNAP receptor activity"/>
    <property type="evidence" value="ECO:0007669"/>
    <property type="project" value="TreeGrafter"/>
</dbReference>
<dbReference type="GO" id="GO:0012505">
    <property type="term" value="C:endomembrane system"/>
    <property type="evidence" value="ECO:0007669"/>
    <property type="project" value="TreeGrafter"/>
</dbReference>
<dbReference type="GO" id="GO:0000149">
    <property type="term" value="F:SNARE binding"/>
    <property type="evidence" value="ECO:0007669"/>
    <property type="project" value="TreeGrafter"/>
</dbReference>
<proteinExistence type="predicted"/>
<dbReference type="GO" id="GO:0006906">
    <property type="term" value="P:vesicle fusion"/>
    <property type="evidence" value="ECO:0007669"/>
    <property type="project" value="TreeGrafter"/>
</dbReference>
<evidence type="ECO:0000313" key="4">
    <source>
        <dbReference type="Proteomes" id="UP001187192"/>
    </source>
</evidence>
<keyword evidence="1" id="KW-0653">Protein transport</keyword>
<evidence type="ECO:0000259" key="2">
    <source>
        <dbReference type="PROSITE" id="PS50192"/>
    </source>
</evidence>
<protein>
    <recommendedName>
        <fullName evidence="2">t-SNARE coiled-coil homology domain-containing protein</fullName>
    </recommendedName>
</protein>
<feature type="domain" description="T-SNARE coiled-coil homology" evidence="2">
    <location>
        <begin position="10"/>
        <end position="72"/>
    </location>
</feature>
<dbReference type="SUPFAM" id="SSF58038">
    <property type="entry name" value="SNARE fusion complex"/>
    <property type="match status" value="1"/>
</dbReference>
<dbReference type="GO" id="GO:0048278">
    <property type="term" value="P:vesicle docking"/>
    <property type="evidence" value="ECO:0007669"/>
    <property type="project" value="TreeGrafter"/>
</dbReference>
<keyword evidence="4" id="KW-1185">Reference proteome</keyword>
<comment type="caution">
    <text evidence="3">The sequence shown here is derived from an EMBL/GenBank/DDBJ whole genome shotgun (WGS) entry which is preliminary data.</text>
</comment>
<accession>A0AA88DLA9</accession>
<dbReference type="PANTHER" id="PTHR19957">
    <property type="entry name" value="SYNTAXIN"/>
    <property type="match status" value="1"/>
</dbReference>
<dbReference type="EMBL" id="BTGU01000070">
    <property type="protein sequence ID" value="GMN57360.1"/>
    <property type="molecule type" value="Genomic_DNA"/>
</dbReference>
<name>A0AA88DLA9_FICCA</name>
<dbReference type="PANTHER" id="PTHR19957:SF267">
    <property type="entry name" value="SYNTAXIN-22-LIKE"/>
    <property type="match status" value="1"/>
</dbReference>
<dbReference type="InterPro" id="IPR000727">
    <property type="entry name" value="T_SNARE_dom"/>
</dbReference>
<organism evidence="3 4">
    <name type="scientific">Ficus carica</name>
    <name type="common">Common fig</name>
    <dbReference type="NCBI Taxonomy" id="3494"/>
    <lineage>
        <taxon>Eukaryota</taxon>
        <taxon>Viridiplantae</taxon>
        <taxon>Streptophyta</taxon>
        <taxon>Embryophyta</taxon>
        <taxon>Tracheophyta</taxon>
        <taxon>Spermatophyta</taxon>
        <taxon>Magnoliopsida</taxon>
        <taxon>eudicotyledons</taxon>
        <taxon>Gunneridae</taxon>
        <taxon>Pentapetalae</taxon>
        <taxon>rosids</taxon>
        <taxon>fabids</taxon>
        <taxon>Rosales</taxon>
        <taxon>Moraceae</taxon>
        <taxon>Ficeae</taxon>
        <taxon>Ficus</taxon>
    </lineage>
</organism>
<dbReference type="CDD" id="cd15840">
    <property type="entry name" value="SNARE_Qa"/>
    <property type="match status" value="1"/>
</dbReference>
<dbReference type="Proteomes" id="UP001187192">
    <property type="component" value="Unassembled WGS sequence"/>
</dbReference>